<dbReference type="Gene3D" id="3.10.28.10">
    <property type="entry name" value="Homing endonucleases"/>
    <property type="match status" value="2"/>
</dbReference>
<evidence type="ECO:0000313" key="4">
    <source>
        <dbReference type="EMBL" id="QCB16345.1"/>
    </source>
</evidence>
<dbReference type="InterPro" id="IPR004860">
    <property type="entry name" value="LAGLIDADG_dom"/>
</dbReference>
<dbReference type="GeneID" id="40135475"/>
<dbReference type="SUPFAM" id="SSF55608">
    <property type="entry name" value="Homing endonucleases"/>
    <property type="match status" value="1"/>
</dbReference>
<comment type="function">
    <text evidence="1">Mitochondrial DNA endonuclease involved in intron homing.</text>
</comment>
<evidence type="ECO:0000256" key="1">
    <source>
        <dbReference type="ARBA" id="ARBA00002670"/>
    </source>
</evidence>
<dbReference type="AlphaFoldDB" id="A0A4D6FEU3"/>
<sequence>MIKLLIFFIFLNYFLNEVNVGVLQCFNLTVTLHNVNSSSNNKLSETFSNDNSLKKRRNYMADKDKHEVSKNVPEWLDQVVCGLLLSDATLRFNGKHVLMGIQQTHEELTKKVWQMCFDFKLVLSDILIIQRKKEKPVYSFQTLTLPYFTNIYNEWYYILDGKRFKKLPSNLEKLFTPLAFAFLIMGDGGWDKHSSRIVISTNWFTLDETKKLQSILLIKFNINSYLVKTTNSAHLINRGYIIKIPHKEVYKVRELLLPYIYPTLQYKLGL</sequence>
<keyword evidence="2" id="KW-0732">Signal</keyword>
<keyword evidence="4" id="KW-0496">Mitochondrion</keyword>
<dbReference type="Pfam" id="PF03161">
    <property type="entry name" value="LAGLIDADG_2"/>
    <property type="match status" value="1"/>
</dbReference>
<dbReference type="GO" id="GO:0004519">
    <property type="term" value="F:endonuclease activity"/>
    <property type="evidence" value="ECO:0007669"/>
    <property type="project" value="InterPro"/>
</dbReference>
<evidence type="ECO:0000259" key="3">
    <source>
        <dbReference type="Pfam" id="PF03161"/>
    </source>
</evidence>
<dbReference type="EMBL" id="MH282847">
    <property type="protein sequence ID" value="QCB16345.1"/>
    <property type="molecule type" value="Genomic_DNA"/>
</dbReference>
<reference evidence="4" key="1">
    <citation type="journal article" date="2019" name="BMC Genomics">
        <title>Mobile genetic elements explain size variation in the mitochondrial genomes of four closely-related Armillaria species.</title>
        <authorList>
            <person name="Kolesnikova A.I."/>
            <person name="Putintseva Y.A."/>
            <person name="Simonov E.P."/>
            <person name="Biriukov V.V."/>
            <person name="Oreshkova N.V."/>
            <person name="Pavlov I.N."/>
            <person name="Sharov V.V."/>
            <person name="Kuzmin D.A."/>
            <person name="Anderson J.B."/>
            <person name="Krutovsky K.V."/>
        </authorList>
    </citation>
    <scope>NUCLEOTIDE SEQUENCE</scope>
</reference>
<dbReference type="RefSeq" id="YP_009631565.1">
    <property type="nucleotide sequence ID" value="NC_042229.1"/>
</dbReference>
<name>A0A4D6FEU3_9AGAR</name>
<feature type="signal peptide" evidence="2">
    <location>
        <begin position="1"/>
        <end position="20"/>
    </location>
</feature>
<organism evidence="4">
    <name type="scientific">Armillaria sinapina</name>
    <dbReference type="NCBI Taxonomy" id="64372"/>
    <lineage>
        <taxon>Eukaryota</taxon>
        <taxon>Fungi</taxon>
        <taxon>Dikarya</taxon>
        <taxon>Basidiomycota</taxon>
        <taxon>Agaricomycotina</taxon>
        <taxon>Agaricomycetes</taxon>
        <taxon>Agaricomycetidae</taxon>
        <taxon>Agaricales</taxon>
        <taxon>Marasmiineae</taxon>
        <taxon>Physalacriaceae</taxon>
        <taxon>Armillaria</taxon>
    </lineage>
</organism>
<evidence type="ECO:0000256" key="2">
    <source>
        <dbReference type="SAM" id="SignalP"/>
    </source>
</evidence>
<proteinExistence type="predicted"/>
<protein>
    <recommendedName>
        <fullName evidence="3">Homing endonuclease LAGLIDADG domain-containing protein</fullName>
    </recommendedName>
</protein>
<feature type="domain" description="Homing endonuclease LAGLIDADG" evidence="3">
    <location>
        <begin position="78"/>
        <end position="249"/>
    </location>
</feature>
<accession>A0A4D6FEU3</accession>
<dbReference type="InterPro" id="IPR027434">
    <property type="entry name" value="Homing_endonucl"/>
</dbReference>
<gene>
    <name evidence="4" type="primary">oi2nad5</name>
</gene>
<feature type="chain" id="PRO_5026261000" description="Homing endonuclease LAGLIDADG domain-containing protein" evidence="2">
    <location>
        <begin position="21"/>
        <end position="270"/>
    </location>
</feature>
<geneLocation type="mitochondrion" evidence="4"/>